<accession>A0A6N4DER8</accession>
<dbReference type="InterPro" id="IPR028082">
    <property type="entry name" value="Peripla_BP_I"/>
</dbReference>
<proteinExistence type="predicted"/>
<dbReference type="GO" id="GO:0009252">
    <property type="term" value="P:peptidoglycan biosynthetic process"/>
    <property type="evidence" value="ECO:0007669"/>
    <property type="project" value="TreeGrafter"/>
</dbReference>
<evidence type="ECO:0008006" key="4">
    <source>
        <dbReference type="Google" id="ProtNLM"/>
    </source>
</evidence>
<reference evidence="2 3" key="1">
    <citation type="submission" date="2018-03" db="EMBL/GenBank/DDBJ databases">
        <title>Cross-interface Injection: A General Nanoliter Liquid Handling Method Applied to Single Cells Genome Amplification Automated Nanoliter Liquid Handling Applied to Single Cell Multiple Displacement Amplification.</title>
        <authorList>
            <person name="Yun J."/>
            <person name="Xu P."/>
            <person name="Xu J."/>
            <person name="Dai X."/>
            <person name="Wang Y."/>
            <person name="Zheng X."/>
            <person name="Cao C."/>
            <person name="Yi Q."/>
            <person name="Zhu Y."/>
            <person name="Wang L."/>
            <person name="Dong Z."/>
            <person name="Huang Y."/>
            <person name="Huang L."/>
            <person name="Du W."/>
        </authorList>
    </citation>
    <scope>NUCLEOTIDE SEQUENCE [LARGE SCALE GENOMIC DNA]</scope>
    <source>
        <strain evidence="2 3">A9-4</strain>
    </source>
</reference>
<dbReference type="InterPro" id="IPR007443">
    <property type="entry name" value="LpoA"/>
</dbReference>
<evidence type="ECO:0000313" key="3">
    <source>
        <dbReference type="Proteomes" id="UP000241514"/>
    </source>
</evidence>
<protein>
    <recommendedName>
        <fullName evidence="4">Penicillin-binding protein activator</fullName>
    </recommendedName>
</protein>
<dbReference type="Gene3D" id="3.40.50.2300">
    <property type="match status" value="2"/>
</dbReference>
<dbReference type="AlphaFoldDB" id="A0A6N4DER8"/>
<sequence length="631" mass="70122">MAIQASDKLDAIVPNIYSAKKLLIVITVLTLSACASGPRQVDSSRKPAQPAVTDVAPQVGISDQRSSREWLELAQQSEGDQRNEALLNAAAQFQRAGQWQHAAAVLAQSQNHIPNSELTQAHLHLRQYLLAQQAAHESEWQQVDLFLRPLLTPRVSTHFGDEALQLAIRSQLAQDRWDQASVYQLQRLDRGDIAADDIDAVWSLLQHVREPETLDIVEPTQLTRGWQQLLVTLHQAAADPNAGQSLWQRWLAQFEQHPATSLAEGLLEEADERAPQKALVLLPLTGQFAEQGQAVRDGMIMALAQRPELAVTIVDTQSLDFATIPELLQQEQADVLIGPLLKDNIARVDASALPAQLQWLTLNEPTGNLTVSLDRQRFYALDTETEVRQAAQHIHALGHRSPLVLFPQSSRGESLSQVFSDTWTQLQDSGSLSFGTYQTPDDMKATVQSQLGVTQSEARIWQVKIAAGKIIVDSQARSRADIDAIYLVGGVEQTRLLKPFIDVNIAPFMQPIPVYANSGSHTLRNDLSENDLDAVHFTDAPWLLPEHPRHQQLEQLIELRKHWGHNLARLAAFGHDSVLLTQQGYWLAALPGLTVDGLTGALRLDTNRVLRELQWARYDGHRVVTDNEAAN</sequence>
<dbReference type="PANTHER" id="PTHR38038">
    <property type="entry name" value="PENICILLIN-BINDING PROTEIN ACTIVATOR LPOA"/>
    <property type="match status" value="1"/>
</dbReference>
<dbReference type="Gene3D" id="1.25.40.650">
    <property type="match status" value="1"/>
</dbReference>
<dbReference type="Pfam" id="PF04348">
    <property type="entry name" value="LppC"/>
    <property type="match status" value="1"/>
</dbReference>
<comment type="caution">
    <text evidence="2">The sequence shown here is derived from an EMBL/GenBank/DDBJ whole genome shotgun (WGS) entry which is preliminary data.</text>
</comment>
<evidence type="ECO:0000313" key="2">
    <source>
        <dbReference type="EMBL" id="PTB90154.1"/>
    </source>
</evidence>
<dbReference type="PANTHER" id="PTHR38038:SF1">
    <property type="entry name" value="PENICILLIN-BINDING PROTEIN ACTIVATOR LPOA"/>
    <property type="match status" value="1"/>
</dbReference>
<name>A0A6N4DER8_9GAMM</name>
<gene>
    <name evidence="2" type="ORF">C9928_00970</name>
</gene>
<dbReference type="GO" id="GO:0031241">
    <property type="term" value="C:periplasmic side of cell outer membrane"/>
    <property type="evidence" value="ECO:0007669"/>
    <property type="project" value="TreeGrafter"/>
</dbReference>
<dbReference type="Proteomes" id="UP000241514">
    <property type="component" value="Unassembled WGS sequence"/>
</dbReference>
<dbReference type="CDD" id="cd06339">
    <property type="entry name" value="PBP1_YraM_LppC_lipoprotein-like"/>
    <property type="match status" value="1"/>
</dbReference>
<organism evidence="2 3">
    <name type="scientific">Pseudidiomarina aestuarii</name>
    <dbReference type="NCBI Taxonomy" id="624146"/>
    <lineage>
        <taxon>Bacteria</taxon>
        <taxon>Pseudomonadati</taxon>
        <taxon>Pseudomonadota</taxon>
        <taxon>Gammaproteobacteria</taxon>
        <taxon>Alteromonadales</taxon>
        <taxon>Idiomarinaceae</taxon>
        <taxon>Pseudidiomarina</taxon>
    </lineage>
</organism>
<dbReference type="SUPFAM" id="SSF53822">
    <property type="entry name" value="Periplasmic binding protein-like I"/>
    <property type="match status" value="1"/>
</dbReference>
<dbReference type="EMBL" id="PYVG01000003">
    <property type="protein sequence ID" value="PTB90154.1"/>
    <property type="molecule type" value="Genomic_DNA"/>
</dbReference>
<evidence type="ECO:0000256" key="1">
    <source>
        <dbReference type="ARBA" id="ARBA00023136"/>
    </source>
</evidence>
<dbReference type="GO" id="GO:0030234">
    <property type="term" value="F:enzyme regulator activity"/>
    <property type="evidence" value="ECO:0007669"/>
    <property type="project" value="TreeGrafter"/>
</dbReference>
<keyword evidence="1" id="KW-0472">Membrane</keyword>